<dbReference type="RefSeq" id="WP_113806221.1">
    <property type="nucleotide sequence ID" value="NZ_QOCW01000010.1"/>
</dbReference>
<dbReference type="SUPFAM" id="SSF52266">
    <property type="entry name" value="SGNH hydrolase"/>
    <property type="match status" value="1"/>
</dbReference>
<accession>A0A366Y041</accession>
<dbReference type="PANTHER" id="PTHR30383">
    <property type="entry name" value="THIOESTERASE 1/PROTEASE 1/LYSOPHOSPHOLIPASE L1"/>
    <property type="match status" value="1"/>
</dbReference>
<dbReference type="EMBL" id="QOCW01000010">
    <property type="protein sequence ID" value="RBW69531.1"/>
    <property type="molecule type" value="Genomic_DNA"/>
</dbReference>
<protein>
    <recommendedName>
        <fullName evidence="1">SGNH hydrolase-type esterase domain-containing protein</fullName>
    </recommendedName>
</protein>
<keyword evidence="3" id="KW-1185">Reference proteome</keyword>
<feature type="domain" description="SGNH hydrolase-type esterase" evidence="1">
    <location>
        <begin position="42"/>
        <end position="231"/>
    </location>
</feature>
<organism evidence="2 3">
    <name type="scientific">Bacillus taeanensis</name>
    <dbReference type="NCBI Taxonomy" id="273032"/>
    <lineage>
        <taxon>Bacteria</taxon>
        <taxon>Bacillati</taxon>
        <taxon>Bacillota</taxon>
        <taxon>Bacilli</taxon>
        <taxon>Bacillales</taxon>
        <taxon>Bacillaceae</taxon>
        <taxon>Bacillus</taxon>
    </lineage>
</organism>
<dbReference type="InterPro" id="IPR051532">
    <property type="entry name" value="Ester_Hydrolysis_Enzymes"/>
</dbReference>
<dbReference type="PANTHER" id="PTHR30383:SF27">
    <property type="entry name" value="SPORE GERMINATION LIPASE LIPC"/>
    <property type="match status" value="1"/>
</dbReference>
<dbReference type="InterPro" id="IPR036514">
    <property type="entry name" value="SGNH_hydro_sf"/>
</dbReference>
<reference evidence="2 3" key="1">
    <citation type="submission" date="2018-07" db="EMBL/GenBank/DDBJ databases">
        <title>Lottiidibacillus patelloidae gen. nov., sp. nov., isolated from the intestinal tract of a marine limpet and the reclassification of B. taeanensis BH030017T, B. algicola KMM 3737T and B. hwajinpoensis SW-72T as genus Lottiidibacillus.</title>
        <authorList>
            <person name="Liu R."/>
            <person name="Huang Z."/>
        </authorList>
    </citation>
    <scope>NUCLEOTIDE SEQUENCE [LARGE SCALE GENOMIC DNA]</scope>
    <source>
        <strain evidence="2 3">BH030017</strain>
    </source>
</reference>
<dbReference type="OrthoDB" id="252349at2"/>
<dbReference type="AlphaFoldDB" id="A0A366Y041"/>
<name>A0A366Y041_9BACI</name>
<sequence length="247" mass="28289">MNRKMVLLFFAVMILLVTPDLIFNKINASALSPKKSNLNLVAIGDSLTYGSGDPLKKGYIHRVKAGMERNFHISASLTNFGVSGYRTDQVITLLHQPQKQKAVREAHYIFLFIGTNDFRKSANYKFDSISVRKMVQGKQMYSNHLYELITSIRTLNRTAPLIVLGLYNPYTSVQAKETIDLLISDWNKEIKKTAASFYKTTYVPTSDLFPAYKKEYYFYDTLHPNPKGYQIIADRVLKYLSNKNSTQ</sequence>
<evidence type="ECO:0000313" key="3">
    <source>
        <dbReference type="Proteomes" id="UP000253314"/>
    </source>
</evidence>
<proteinExistence type="predicted"/>
<comment type="caution">
    <text evidence="2">The sequence shown here is derived from an EMBL/GenBank/DDBJ whole genome shotgun (WGS) entry which is preliminary data.</text>
</comment>
<evidence type="ECO:0000259" key="1">
    <source>
        <dbReference type="Pfam" id="PF13472"/>
    </source>
</evidence>
<dbReference type="Pfam" id="PF13472">
    <property type="entry name" value="Lipase_GDSL_2"/>
    <property type="match status" value="1"/>
</dbReference>
<dbReference type="Proteomes" id="UP000253314">
    <property type="component" value="Unassembled WGS sequence"/>
</dbReference>
<dbReference type="GO" id="GO:0004622">
    <property type="term" value="F:phosphatidylcholine lysophospholipase activity"/>
    <property type="evidence" value="ECO:0007669"/>
    <property type="project" value="TreeGrafter"/>
</dbReference>
<dbReference type="Gene3D" id="3.40.50.1110">
    <property type="entry name" value="SGNH hydrolase"/>
    <property type="match status" value="1"/>
</dbReference>
<evidence type="ECO:0000313" key="2">
    <source>
        <dbReference type="EMBL" id="RBW69531.1"/>
    </source>
</evidence>
<gene>
    <name evidence="2" type="ORF">DS031_11460</name>
</gene>
<dbReference type="InterPro" id="IPR013830">
    <property type="entry name" value="SGNH_hydro"/>
</dbReference>